<feature type="non-terminal residue" evidence="1">
    <location>
        <position position="1"/>
    </location>
</feature>
<reference evidence="1" key="1">
    <citation type="journal article" date="2015" name="Nature">
        <title>Complex archaea that bridge the gap between prokaryotes and eukaryotes.</title>
        <authorList>
            <person name="Spang A."/>
            <person name="Saw J.H."/>
            <person name="Jorgensen S.L."/>
            <person name="Zaremba-Niedzwiedzka K."/>
            <person name="Martijn J."/>
            <person name="Lind A.E."/>
            <person name="van Eijk R."/>
            <person name="Schleper C."/>
            <person name="Guy L."/>
            <person name="Ettema T.J."/>
        </authorList>
    </citation>
    <scope>NUCLEOTIDE SEQUENCE</scope>
</reference>
<accession>A0A0F9DCW5</accession>
<dbReference type="EMBL" id="LAZR01042315">
    <property type="protein sequence ID" value="KKL09818.1"/>
    <property type="molecule type" value="Genomic_DNA"/>
</dbReference>
<protein>
    <submittedName>
        <fullName evidence="1">Uncharacterized protein</fullName>
    </submittedName>
</protein>
<sequence>AYVSAAVRDIEQGCGTLSTGDTCICPASLDAALWAAGAARAGVDVVATTGRHGRHLGRVLDPAGGAAASDLAAIGGDLGPGCGGRSGPGRADPGTLN</sequence>
<evidence type="ECO:0000313" key="1">
    <source>
        <dbReference type="EMBL" id="KKL09818.1"/>
    </source>
</evidence>
<comment type="caution">
    <text evidence="1">The sequence shown here is derived from an EMBL/GenBank/DDBJ whole genome shotgun (WGS) entry which is preliminary data.</text>
</comment>
<organism evidence="1">
    <name type="scientific">marine sediment metagenome</name>
    <dbReference type="NCBI Taxonomy" id="412755"/>
    <lineage>
        <taxon>unclassified sequences</taxon>
        <taxon>metagenomes</taxon>
        <taxon>ecological metagenomes</taxon>
    </lineage>
</organism>
<dbReference type="AlphaFoldDB" id="A0A0F9DCW5"/>
<name>A0A0F9DCW5_9ZZZZ</name>
<gene>
    <name evidence="1" type="ORF">LCGC14_2562040</name>
</gene>
<proteinExistence type="predicted"/>